<dbReference type="PROSITE" id="PS00284">
    <property type="entry name" value="SERPIN"/>
    <property type="match status" value="1"/>
</dbReference>
<organism evidence="2">
    <name type="scientific">marine sediment metagenome</name>
    <dbReference type="NCBI Taxonomy" id="412755"/>
    <lineage>
        <taxon>unclassified sequences</taxon>
        <taxon>metagenomes</taxon>
        <taxon>ecological metagenomes</taxon>
    </lineage>
</organism>
<name>X1IF92_9ZZZZ</name>
<dbReference type="InterPro" id="IPR023796">
    <property type="entry name" value="Serpin_dom"/>
</dbReference>
<dbReference type="EMBL" id="BARU01017091">
    <property type="protein sequence ID" value="GAH56233.1"/>
    <property type="molecule type" value="Genomic_DNA"/>
</dbReference>
<dbReference type="GO" id="GO:0005615">
    <property type="term" value="C:extracellular space"/>
    <property type="evidence" value="ECO:0007669"/>
    <property type="project" value="InterPro"/>
</dbReference>
<dbReference type="PANTHER" id="PTHR11461">
    <property type="entry name" value="SERINE PROTEASE INHIBITOR, SERPIN"/>
    <property type="match status" value="1"/>
</dbReference>
<dbReference type="InterPro" id="IPR000215">
    <property type="entry name" value="Serpin_fam"/>
</dbReference>
<feature type="domain" description="Serpin" evidence="1">
    <location>
        <begin position="1"/>
        <end position="50"/>
    </location>
</feature>
<dbReference type="AlphaFoldDB" id="X1IF92"/>
<evidence type="ECO:0000259" key="1">
    <source>
        <dbReference type="Pfam" id="PF00079"/>
    </source>
</evidence>
<dbReference type="SUPFAM" id="SSF56574">
    <property type="entry name" value="Serpins"/>
    <property type="match status" value="1"/>
</dbReference>
<dbReference type="PANTHER" id="PTHR11461:SF211">
    <property type="entry name" value="GH10112P-RELATED"/>
    <property type="match status" value="1"/>
</dbReference>
<sequence>EGTEAAAATAVVMKEAISEKTVFNADHPFIFMIQERETGNVLFMGRVFDPTQ</sequence>
<gene>
    <name evidence="2" type="ORF">S03H2_28376</name>
</gene>
<dbReference type="Gene3D" id="2.30.39.10">
    <property type="entry name" value="Alpha-1-antitrypsin, domain 1"/>
    <property type="match status" value="1"/>
</dbReference>
<dbReference type="GO" id="GO:0004867">
    <property type="term" value="F:serine-type endopeptidase inhibitor activity"/>
    <property type="evidence" value="ECO:0007669"/>
    <property type="project" value="InterPro"/>
</dbReference>
<protein>
    <recommendedName>
        <fullName evidence="1">Serpin domain-containing protein</fullName>
    </recommendedName>
</protein>
<dbReference type="InterPro" id="IPR036186">
    <property type="entry name" value="Serpin_sf"/>
</dbReference>
<comment type="caution">
    <text evidence="2">The sequence shown here is derived from an EMBL/GenBank/DDBJ whole genome shotgun (WGS) entry which is preliminary data.</text>
</comment>
<dbReference type="InterPro" id="IPR023795">
    <property type="entry name" value="Serpin_CS"/>
</dbReference>
<feature type="non-terminal residue" evidence="2">
    <location>
        <position position="1"/>
    </location>
</feature>
<proteinExistence type="predicted"/>
<dbReference type="InterPro" id="IPR042185">
    <property type="entry name" value="Serpin_sf_2"/>
</dbReference>
<reference evidence="2" key="1">
    <citation type="journal article" date="2014" name="Front. Microbiol.">
        <title>High frequency of phylogenetically diverse reductive dehalogenase-homologous genes in deep subseafloor sedimentary metagenomes.</title>
        <authorList>
            <person name="Kawai M."/>
            <person name="Futagami T."/>
            <person name="Toyoda A."/>
            <person name="Takaki Y."/>
            <person name="Nishi S."/>
            <person name="Hori S."/>
            <person name="Arai W."/>
            <person name="Tsubouchi T."/>
            <person name="Morono Y."/>
            <person name="Uchiyama I."/>
            <person name="Ito T."/>
            <person name="Fujiyama A."/>
            <person name="Inagaki F."/>
            <person name="Takami H."/>
        </authorList>
    </citation>
    <scope>NUCLEOTIDE SEQUENCE</scope>
    <source>
        <strain evidence="2">Expedition CK06-06</strain>
    </source>
</reference>
<accession>X1IF92</accession>
<evidence type="ECO:0000313" key="2">
    <source>
        <dbReference type="EMBL" id="GAH56233.1"/>
    </source>
</evidence>
<dbReference type="Pfam" id="PF00079">
    <property type="entry name" value="Serpin"/>
    <property type="match status" value="1"/>
</dbReference>